<organism evidence="1 2">
    <name type="scientific">Chlamydomonas incerta</name>
    <dbReference type="NCBI Taxonomy" id="51695"/>
    <lineage>
        <taxon>Eukaryota</taxon>
        <taxon>Viridiplantae</taxon>
        <taxon>Chlorophyta</taxon>
        <taxon>core chlorophytes</taxon>
        <taxon>Chlorophyceae</taxon>
        <taxon>CS clade</taxon>
        <taxon>Chlamydomonadales</taxon>
        <taxon>Chlamydomonadaceae</taxon>
        <taxon>Chlamydomonas</taxon>
    </lineage>
</organism>
<keyword evidence="2" id="KW-1185">Reference proteome</keyword>
<dbReference type="EMBL" id="JAEHOC010000012">
    <property type="protein sequence ID" value="KAG2436695.1"/>
    <property type="molecule type" value="Genomic_DNA"/>
</dbReference>
<evidence type="ECO:0000313" key="1">
    <source>
        <dbReference type="EMBL" id="KAG2436695.1"/>
    </source>
</evidence>
<reference evidence="1" key="1">
    <citation type="journal article" date="2020" name="bioRxiv">
        <title>Comparative genomics of Chlamydomonas.</title>
        <authorList>
            <person name="Craig R.J."/>
            <person name="Hasan A.R."/>
            <person name="Ness R.W."/>
            <person name="Keightley P.D."/>
        </authorList>
    </citation>
    <scope>NUCLEOTIDE SEQUENCE</scope>
    <source>
        <strain evidence="1">SAG 7.73</strain>
    </source>
</reference>
<comment type="caution">
    <text evidence="1">The sequence shown here is derived from an EMBL/GenBank/DDBJ whole genome shotgun (WGS) entry which is preliminary data.</text>
</comment>
<name>A0A835TD95_CHLIN</name>
<dbReference type="Proteomes" id="UP000650467">
    <property type="component" value="Unassembled WGS sequence"/>
</dbReference>
<dbReference type="AlphaFoldDB" id="A0A835TD95"/>
<proteinExistence type="predicted"/>
<protein>
    <submittedName>
        <fullName evidence="1">Uncharacterized protein</fullName>
    </submittedName>
</protein>
<gene>
    <name evidence="1" type="ORF">HXX76_006223</name>
</gene>
<evidence type="ECO:0000313" key="2">
    <source>
        <dbReference type="Proteomes" id="UP000650467"/>
    </source>
</evidence>
<sequence>MCFFREGTEYLEPTCNSNASYTAALFNTVGKDGSPAARSTVVGAYYSAMCGSYTLPADRAACRSDRTNRCYVSLRGSTCRSSFTQEALDASVYCPGTKAAMRSNCMARFVDDCTGECTWSLAAAGVSETQRPGLETLNGGPILYGACYTTDEINYYVSANGTVNRAKQAEWTAGIYPDLGNRATWDELAGTCAVARNRKLLSDYSDACLAVNTGDPEDFTLPYRLNMSDFEASVKCRQLGCAVSFLDYTKQGIIPDGSMDLVAASGYQCVPDPEERYRLTYDEATDYLLLEQLRSCSSPVAQFNRAVCEGMKPSSIEDSRRRRR</sequence>
<accession>A0A835TD95</accession>
<dbReference type="OrthoDB" id="526811at2759"/>